<dbReference type="EMBL" id="JAGIYZ010000009">
    <property type="protein sequence ID" value="MBP0464496.1"/>
    <property type="molecule type" value="Genomic_DNA"/>
</dbReference>
<sequence length="220" mass="22745">MSGTTSTTGANFAPPPQANGITDLINNSSNMGREVTQTIASTTLEQGLRVAGRAGAGTVAGALVQPAVWVLSGRPPQPGDVALWGGGVVAGIVAGTFGAVASAVTGVIKAAVEDHEDGIIEAAKAREPARYRPFITSVRNYGASGRGIVAMTIANHGGVTWRVGPATWVYITDAMGRLVCDYRPVFAHEIYGPILPLRIVGTRGGAVQYQWTTRPGNIHG</sequence>
<feature type="region of interest" description="Disordered" evidence="1">
    <location>
        <begin position="1"/>
        <end position="27"/>
    </location>
</feature>
<dbReference type="RefSeq" id="WP_209351856.1">
    <property type="nucleotide sequence ID" value="NZ_JAGIYZ010000009.1"/>
</dbReference>
<evidence type="ECO:0000313" key="2">
    <source>
        <dbReference type="EMBL" id="MBP0464496.1"/>
    </source>
</evidence>
<proteinExistence type="predicted"/>
<keyword evidence="3" id="KW-1185">Reference proteome</keyword>
<organism evidence="2 3">
    <name type="scientific">Roseomonas nitratireducens</name>
    <dbReference type="NCBI Taxonomy" id="2820810"/>
    <lineage>
        <taxon>Bacteria</taxon>
        <taxon>Pseudomonadati</taxon>
        <taxon>Pseudomonadota</taxon>
        <taxon>Alphaproteobacteria</taxon>
        <taxon>Acetobacterales</taxon>
        <taxon>Roseomonadaceae</taxon>
        <taxon>Roseomonas</taxon>
    </lineage>
</organism>
<accession>A0ABS4AT40</accession>
<feature type="compositionally biased region" description="Polar residues" evidence="1">
    <location>
        <begin position="1"/>
        <end position="10"/>
    </location>
</feature>
<comment type="caution">
    <text evidence="2">The sequence shown here is derived from an EMBL/GenBank/DDBJ whole genome shotgun (WGS) entry which is preliminary data.</text>
</comment>
<evidence type="ECO:0000313" key="3">
    <source>
        <dbReference type="Proteomes" id="UP000680815"/>
    </source>
</evidence>
<name>A0ABS4AT40_9PROT</name>
<evidence type="ECO:0000256" key="1">
    <source>
        <dbReference type="SAM" id="MobiDB-lite"/>
    </source>
</evidence>
<protein>
    <submittedName>
        <fullName evidence="2">Uncharacterized protein</fullName>
    </submittedName>
</protein>
<gene>
    <name evidence="2" type="ORF">J5Y09_11320</name>
</gene>
<dbReference type="Proteomes" id="UP000680815">
    <property type="component" value="Unassembled WGS sequence"/>
</dbReference>
<reference evidence="2 3" key="1">
    <citation type="submission" date="2021-03" db="EMBL/GenBank/DDBJ databases">
        <authorList>
            <person name="So Y."/>
        </authorList>
    </citation>
    <scope>NUCLEOTIDE SEQUENCE [LARGE SCALE GENOMIC DNA]</scope>
    <source>
        <strain evidence="2 3">PWR1</strain>
    </source>
</reference>